<dbReference type="PATRIC" id="fig|679201.3.peg.389"/>
<dbReference type="eggNOG" id="COG3451">
    <property type="taxonomic scope" value="Bacteria"/>
</dbReference>
<reference evidence="1 2" key="1">
    <citation type="submission" date="2011-08" db="EMBL/GenBank/DDBJ databases">
        <title>The Genome Sequence of Selenomonas infelix ATCC 43532.</title>
        <authorList>
            <consortium name="The Broad Institute Genome Sequencing Platform"/>
            <person name="Earl A."/>
            <person name="Ward D."/>
            <person name="Feldgarden M."/>
            <person name="Gevers D."/>
            <person name="Izard J."/>
            <person name="Blanton J.M."/>
            <person name="Baranova O.V."/>
            <person name="Dewhirst F.E."/>
            <person name="Young S.K."/>
            <person name="Zeng Q."/>
            <person name="Gargeya S."/>
            <person name="Fitzgerald M."/>
            <person name="Haas B."/>
            <person name="Abouelleil A."/>
            <person name="Alvarado L."/>
            <person name="Arachchi H.M."/>
            <person name="Berlin A."/>
            <person name="Brown A."/>
            <person name="Chapman S.B."/>
            <person name="Chen Z."/>
            <person name="Dunbar C."/>
            <person name="Freedman E."/>
            <person name="Gearin G."/>
            <person name="Gellesch M."/>
            <person name="Goldberg J."/>
            <person name="Griggs A."/>
            <person name="Gujja S."/>
            <person name="Heiman D."/>
            <person name="Howarth C."/>
            <person name="Larson L."/>
            <person name="Lui A."/>
            <person name="MacDonald P.J.P."/>
            <person name="Montmayeur A."/>
            <person name="Murphy C."/>
            <person name="Neiman D."/>
            <person name="Pearson M."/>
            <person name="Priest M."/>
            <person name="Roberts A."/>
            <person name="Saif S."/>
            <person name="Shea T."/>
            <person name="Shenoy N."/>
            <person name="Sisk P."/>
            <person name="Stolte C."/>
            <person name="Sykes S."/>
            <person name="Wortman J."/>
            <person name="Nusbaum C."/>
            <person name="Birren B."/>
        </authorList>
    </citation>
    <scope>NUCLEOTIDE SEQUENCE [LARGE SCALE GENOMIC DNA]</scope>
    <source>
        <strain evidence="1 2">ATCC 43532</strain>
    </source>
</reference>
<dbReference type="EMBL" id="ACZM01000003">
    <property type="protein sequence ID" value="EHG22352.1"/>
    <property type="molecule type" value="Genomic_DNA"/>
</dbReference>
<protein>
    <submittedName>
        <fullName evidence="1">Uncharacterized protein</fullName>
    </submittedName>
</protein>
<proteinExistence type="predicted"/>
<accession>G5GMA7</accession>
<dbReference type="STRING" id="679201.HMPREF9334_00388"/>
<gene>
    <name evidence="1" type="ORF">HMPREF9334_00388</name>
</gene>
<dbReference type="Proteomes" id="UP000004129">
    <property type="component" value="Unassembled WGS sequence"/>
</dbReference>
<comment type="caution">
    <text evidence="1">The sequence shown here is derived from an EMBL/GenBank/DDBJ whole genome shotgun (WGS) entry which is preliminary data.</text>
</comment>
<dbReference type="HOGENOM" id="CLU_739071_0_0_9"/>
<sequence length="366" mass="42671">MASLNEFGLQSTAIEEWIPWGGIVRPSVMKQKNGSMFSIITYHPYTTDLSTTLPLWEFRRGWVIWNEHQHCADMPGQDYLILGWNPFYATGRTYVENALRPKISINETVDYFEKEVHSFLADFQKITSARLLEYQEIMDVLSFSLSMGDDRQELPDCPLYMDALLSQDIDFQFGGNDIFINGKRVCAVSLLAPYELDEVYSRLEHMTYRHTRRLLLFNEKEAKRDFLKYTGKWFPTRSVLRRMATDDIISSYNGYYTDTFLFHLDQANDEPFRAFFTDVLDRAYLPYIVEEYNLKKVFWGNLPGLYLANADPPITGFQDLAEFLHAHIEVQKENEDVLEKAENSLIDVNVEVQEDIEDHAYEGVNA</sequence>
<evidence type="ECO:0000313" key="2">
    <source>
        <dbReference type="Proteomes" id="UP000004129"/>
    </source>
</evidence>
<name>G5GMA7_9FIRM</name>
<dbReference type="RefSeq" id="WP_006691838.1">
    <property type="nucleotide sequence ID" value="NZ_JH376797.1"/>
</dbReference>
<dbReference type="AlphaFoldDB" id="G5GMA7"/>
<evidence type="ECO:0000313" key="1">
    <source>
        <dbReference type="EMBL" id="EHG22352.1"/>
    </source>
</evidence>
<keyword evidence="2" id="KW-1185">Reference proteome</keyword>
<dbReference type="OrthoDB" id="1663075at2"/>
<organism evidence="1 2">
    <name type="scientific">Selenomonas infelix ATCC 43532</name>
    <dbReference type="NCBI Taxonomy" id="679201"/>
    <lineage>
        <taxon>Bacteria</taxon>
        <taxon>Bacillati</taxon>
        <taxon>Bacillota</taxon>
        <taxon>Negativicutes</taxon>
        <taxon>Selenomonadales</taxon>
        <taxon>Selenomonadaceae</taxon>
        <taxon>Selenomonas</taxon>
    </lineage>
</organism>